<accession>A0A3P8AN26</accession>
<reference evidence="4" key="2">
    <citation type="submission" date="2019-09" db="UniProtKB">
        <authorList>
            <consortium name="WormBaseParasite"/>
        </authorList>
    </citation>
    <scope>IDENTIFICATION</scope>
</reference>
<dbReference type="EMBL" id="UZAH01028187">
    <property type="protein sequence ID" value="VDO98347.1"/>
    <property type="molecule type" value="Genomic_DNA"/>
</dbReference>
<keyword evidence="3" id="KW-1185">Reference proteome</keyword>
<feature type="transmembrane region" description="Helical" evidence="1">
    <location>
        <begin position="6"/>
        <end position="23"/>
    </location>
</feature>
<protein>
    <submittedName>
        <fullName evidence="4">7TM_GPCR_Srx domain-containing protein</fullName>
    </submittedName>
</protein>
<accession>A0A183FZA2</accession>
<evidence type="ECO:0000313" key="3">
    <source>
        <dbReference type="Proteomes" id="UP000050761"/>
    </source>
</evidence>
<keyword evidence="1" id="KW-0812">Transmembrane</keyword>
<name>A0A183FZA2_HELPZ</name>
<dbReference type="WBParaSite" id="HPBE_0001405601-mRNA-1">
    <property type="protein sequence ID" value="HPBE_0001405601-mRNA-1"/>
    <property type="gene ID" value="HPBE_0001405601"/>
</dbReference>
<evidence type="ECO:0000256" key="1">
    <source>
        <dbReference type="SAM" id="Phobius"/>
    </source>
</evidence>
<dbReference type="AlphaFoldDB" id="A0A183FZA2"/>
<evidence type="ECO:0000313" key="4">
    <source>
        <dbReference type="WBParaSite" id="HPBE_0001405601-mRNA-1"/>
    </source>
</evidence>
<keyword evidence="1" id="KW-0472">Membrane</keyword>
<feature type="transmembrane region" description="Helical" evidence="1">
    <location>
        <begin position="94"/>
        <end position="119"/>
    </location>
</feature>
<evidence type="ECO:0000313" key="2">
    <source>
        <dbReference type="EMBL" id="VDO98347.1"/>
    </source>
</evidence>
<dbReference type="Proteomes" id="UP000050761">
    <property type="component" value="Unassembled WGS sequence"/>
</dbReference>
<organism evidence="3 4">
    <name type="scientific">Heligmosomoides polygyrus</name>
    <name type="common">Parasitic roundworm</name>
    <dbReference type="NCBI Taxonomy" id="6339"/>
    <lineage>
        <taxon>Eukaryota</taxon>
        <taxon>Metazoa</taxon>
        <taxon>Ecdysozoa</taxon>
        <taxon>Nematoda</taxon>
        <taxon>Chromadorea</taxon>
        <taxon>Rhabditida</taxon>
        <taxon>Rhabditina</taxon>
        <taxon>Rhabditomorpha</taxon>
        <taxon>Strongyloidea</taxon>
        <taxon>Heligmosomidae</taxon>
        <taxon>Heligmosomoides</taxon>
    </lineage>
</organism>
<reference evidence="2 3" key="1">
    <citation type="submission" date="2018-11" db="EMBL/GenBank/DDBJ databases">
        <authorList>
            <consortium name="Pathogen Informatics"/>
        </authorList>
    </citation>
    <scope>NUCLEOTIDE SEQUENCE [LARGE SCALE GENOMIC DNA]</scope>
</reference>
<dbReference type="OrthoDB" id="5874421at2759"/>
<proteinExistence type="predicted"/>
<feature type="transmembrane region" description="Helical" evidence="1">
    <location>
        <begin position="35"/>
        <end position="56"/>
    </location>
</feature>
<gene>
    <name evidence="2" type="ORF">HPBE_LOCUS14057</name>
</gene>
<keyword evidence="1" id="KW-1133">Transmembrane helix</keyword>
<sequence length="192" mass="21100">MSTYLFFGAFVYIAFNVEFSTLVKDKVAESSVKTLIFCLALRCLGVMFIALHRYVVVCRWSSKINMVGRLSFGATAAKDMLFYELQTLATSNPLYIIGTHWVLAAIVSSPVSIFTTMVFGPSFEKSVIASDSSFQTADGQITGSVTTVDGRRDGIGVGTSVDRGRFWRRRMTVLPVQLEAAALDRGSQASHR</sequence>